<sequence>MPNLRTPEQAREWLDSLGKTVTDFAAENQLDLHTTYQVLAGTKKGRRGKAHQAAVALGIKRGTVEPYPAAAVEG</sequence>
<gene>
    <name evidence="1" type="ORF">CNQ84_13330</name>
</gene>
<dbReference type="NCBIfam" id="TIGR04111">
    <property type="entry name" value="BcepMu_gp16"/>
    <property type="match status" value="1"/>
</dbReference>
<evidence type="ECO:0008006" key="3">
    <source>
        <dbReference type="Google" id="ProtNLM"/>
    </source>
</evidence>
<dbReference type="InterPro" id="IPR026365">
    <property type="entry name" value="BcepMu_gp16"/>
</dbReference>
<proteinExistence type="predicted"/>
<evidence type="ECO:0000313" key="1">
    <source>
        <dbReference type="EMBL" id="PBK03560.1"/>
    </source>
</evidence>
<reference evidence="1 2" key="1">
    <citation type="submission" date="2017-09" db="EMBL/GenBank/DDBJ databases">
        <title>Pseudomonas abyssi sp. nov. isolated from Abyssopelagic Water.</title>
        <authorList>
            <person name="Wei Y."/>
        </authorList>
    </citation>
    <scope>NUCLEOTIDE SEQUENCE [LARGE SCALE GENOMIC DNA]</scope>
    <source>
        <strain evidence="1 2">MT5</strain>
    </source>
</reference>
<organism evidence="1 2">
    <name type="scientific">Pseudomonas abyssi</name>
    <dbReference type="NCBI Taxonomy" id="170540"/>
    <lineage>
        <taxon>Bacteria</taxon>
        <taxon>Pseudomonadati</taxon>
        <taxon>Pseudomonadota</taxon>
        <taxon>Gammaproteobacteria</taxon>
        <taxon>Pseudomonadales</taxon>
        <taxon>Pseudomonadaceae</taxon>
        <taxon>Pseudomonas</taxon>
    </lineage>
</organism>
<dbReference type="Proteomes" id="UP000242313">
    <property type="component" value="Unassembled WGS sequence"/>
</dbReference>
<evidence type="ECO:0000313" key="2">
    <source>
        <dbReference type="Proteomes" id="UP000242313"/>
    </source>
</evidence>
<accession>A0A2A3MFD5</accession>
<comment type="caution">
    <text evidence="1">The sequence shown here is derived from an EMBL/GenBank/DDBJ whole genome shotgun (WGS) entry which is preliminary data.</text>
</comment>
<dbReference type="EMBL" id="NTMR01000017">
    <property type="protein sequence ID" value="PBK03560.1"/>
    <property type="molecule type" value="Genomic_DNA"/>
</dbReference>
<dbReference type="AlphaFoldDB" id="A0A2A3MFD5"/>
<dbReference type="RefSeq" id="WP_096005347.1">
    <property type="nucleotide sequence ID" value="NZ_NTMR01000017.1"/>
</dbReference>
<protein>
    <recommendedName>
        <fullName evidence="3">DNA-binding protein</fullName>
    </recommendedName>
</protein>
<name>A0A2A3MFD5_9PSED</name>
<keyword evidence="2" id="KW-1185">Reference proteome</keyword>